<reference evidence="8" key="1">
    <citation type="journal article" date="2018" name="Nat. Microbiol.">
        <title>Leveraging single-cell genomics to expand the fungal tree of life.</title>
        <authorList>
            <person name="Ahrendt S.R."/>
            <person name="Quandt C.A."/>
            <person name="Ciobanu D."/>
            <person name="Clum A."/>
            <person name="Salamov A."/>
            <person name="Andreopoulos B."/>
            <person name="Cheng J.F."/>
            <person name="Woyke T."/>
            <person name="Pelin A."/>
            <person name="Henrissat B."/>
            <person name="Reynolds N.K."/>
            <person name="Benny G.L."/>
            <person name="Smith M.E."/>
            <person name="James T.Y."/>
            <person name="Grigoriev I.V."/>
        </authorList>
    </citation>
    <scope>NUCLEOTIDE SEQUENCE [LARGE SCALE GENOMIC DNA]</scope>
</reference>
<dbReference type="GO" id="GO:0034553">
    <property type="term" value="P:mitochondrial respiratory chain complex II assembly"/>
    <property type="evidence" value="ECO:0007669"/>
    <property type="project" value="UniProtKB-UniRule"/>
</dbReference>
<accession>A0A4P9W0L3</accession>
<sequence>MPLPPSLDLYRSIRRLHRNLQPALRALGNQYLRDEFARHRSADPQYVAGFVHEWTLYRDSLRNSSGIEVGVPEGRTLKTEELDALSDAQIEGGVGGRRALVSNAGDGRRY</sequence>
<dbReference type="Pfam" id="PF13233">
    <property type="entry name" value="Complex1_LYR_2"/>
    <property type="match status" value="1"/>
</dbReference>
<keyword evidence="8" id="KW-1185">Reference proteome</keyword>
<dbReference type="PANTHER" id="PTHR13137:SF6">
    <property type="entry name" value="SUCCINATE DEHYDROGENASE ASSEMBLY FACTOR 3, MITOCHONDRIAL"/>
    <property type="match status" value="1"/>
</dbReference>
<protein>
    <recommendedName>
        <fullName evidence="6">Succinate dehydrogenase assembly factor 3</fullName>
        <shortName evidence="6">SDH assembly factor 3</shortName>
        <shortName evidence="6">SDHAF3</shortName>
    </recommendedName>
</protein>
<evidence type="ECO:0000256" key="2">
    <source>
        <dbReference type="ARBA" id="ARBA00006020"/>
    </source>
</evidence>
<evidence type="ECO:0000256" key="3">
    <source>
        <dbReference type="ARBA" id="ARBA00022946"/>
    </source>
</evidence>
<gene>
    <name evidence="7" type="ORF">BDK51DRAFT_43922</name>
</gene>
<comment type="subunit">
    <text evidence="6">Interacts with the iron-sulfur protein subunit within the SDH catalytic dimer.</text>
</comment>
<dbReference type="PANTHER" id="PTHR13137">
    <property type="entry name" value="DC11 ACN9 HOMOLOG"/>
    <property type="match status" value="1"/>
</dbReference>
<dbReference type="GO" id="GO:0006105">
    <property type="term" value="P:succinate metabolic process"/>
    <property type="evidence" value="ECO:0007669"/>
    <property type="project" value="TreeGrafter"/>
</dbReference>
<comment type="function">
    <text evidence="6">Plays an essential role in the assembly of succinate dehydrogenase (SDH), an enzyme complex (also referred to as respiratory complex II) that is a component of both the tricarboxylic acid (TCA) cycle and the mitochondrial electron transport chain, and which couples the oxidation of succinate to fumarate with the reduction of ubiquinone (coenzyme Q) to ubiquinol. Promotes maturation of the iron-sulfur protein subunit of the SDH catalytic dimer, protecting it from the deleterious effects of oxidants. May act together with SDHAF1.</text>
</comment>
<keyword evidence="4 6" id="KW-0496">Mitochondrion</keyword>
<organism evidence="7 8">
    <name type="scientific">Blyttiomyces helicus</name>
    <dbReference type="NCBI Taxonomy" id="388810"/>
    <lineage>
        <taxon>Eukaryota</taxon>
        <taxon>Fungi</taxon>
        <taxon>Fungi incertae sedis</taxon>
        <taxon>Chytridiomycota</taxon>
        <taxon>Chytridiomycota incertae sedis</taxon>
        <taxon>Chytridiomycetes</taxon>
        <taxon>Chytridiomycetes incertae sedis</taxon>
        <taxon>Blyttiomyces</taxon>
    </lineage>
</organism>
<dbReference type="GO" id="GO:0005758">
    <property type="term" value="C:mitochondrial intermembrane space"/>
    <property type="evidence" value="ECO:0007669"/>
    <property type="project" value="TreeGrafter"/>
</dbReference>
<dbReference type="GO" id="GO:0005759">
    <property type="term" value="C:mitochondrial matrix"/>
    <property type="evidence" value="ECO:0007669"/>
    <property type="project" value="UniProtKB-SubCell"/>
</dbReference>
<proteinExistence type="inferred from homology"/>
<dbReference type="OrthoDB" id="278329at2759"/>
<name>A0A4P9W0L3_9FUNG</name>
<evidence type="ECO:0000256" key="5">
    <source>
        <dbReference type="ARBA" id="ARBA00023186"/>
    </source>
</evidence>
<comment type="similarity">
    <text evidence="2 6">Belongs to the complex I LYR family. SDHAF3 subfamily.</text>
</comment>
<evidence type="ECO:0000256" key="1">
    <source>
        <dbReference type="ARBA" id="ARBA00004305"/>
    </source>
</evidence>
<evidence type="ECO:0000256" key="4">
    <source>
        <dbReference type="ARBA" id="ARBA00023128"/>
    </source>
</evidence>
<evidence type="ECO:0000313" key="8">
    <source>
        <dbReference type="Proteomes" id="UP000269721"/>
    </source>
</evidence>
<dbReference type="Proteomes" id="UP000269721">
    <property type="component" value="Unassembled WGS sequence"/>
</dbReference>
<evidence type="ECO:0000313" key="7">
    <source>
        <dbReference type="EMBL" id="RKO84865.1"/>
    </source>
</evidence>
<dbReference type="CDD" id="cd20270">
    <property type="entry name" value="Complex1_LYR_SDHAF3_LYRM10"/>
    <property type="match status" value="1"/>
</dbReference>
<dbReference type="InterPro" id="IPR008381">
    <property type="entry name" value="SDHAF3/Sdh7"/>
</dbReference>
<dbReference type="AlphaFoldDB" id="A0A4P9W0L3"/>
<comment type="subcellular location">
    <subcellularLocation>
        <location evidence="1 6">Mitochondrion matrix</location>
    </subcellularLocation>
</comment>
<dbReference type="EMBL" id="KZ999651">
    <property type="protein sequence ID" value="RKO84865.1"/>
    <property type="molecule type" value="Genomic_DNA"/>
</dbReference>
<evidence type="ECO:0000256" key="6">
    <source>
        <dbReference type="RuleBase" id="RU368039"/>
    </source>
</evidence>
<keyword evidence="3" id="KW-0809">Transit peptide</keyword>
<keyword evidence="5 6" id="KW-0143">Chaperone</keyword>